<feature type="domain" description="C2H2-type" evidence="12">
    <location>
        <begin position="152"/>
        <end position="180"/>
    </location>
</feature>
<dbReference type="PANTHER" id="PTHR24379">
    <property type="entry name" value="KRAB AND ZINC FINGER DOMAIN-CONTAINING"/>
    <property type="match status" value="1"/>
</dbReference>
<accession>A0A8W8HMK0</accession>
<keyword evidence="9" id="KW-0804">Transcription</keyword>
<dbReference type="InterPro" id="IPR036236">
    <property type="entry name" value="Znf_C2H2_sf"/>
</dbReference>
<feature type="domain" description="C2H2-type" evidence="12">
    <location>
        <begin position="299"/>
        <end position="326"/>
    </location>
</feature>
<dbReference type="EnsemblMetazoa" id="G1028.1">
    <property type="protein sequence ID" value="G1028.1:cds"/>
    <property type="gene ID" value="G1028"/>
</dbReference>
<evidence type="ECO:0000256" key="4">
    <source>
        <dbReference type="ARBA" id="ARBA00022737"/>
    </source>
</evidence>
<feature type="domain" description="C2H2-type" evidence="12">
    <location>
        <begin position="468"/>
        <end position="495"/>
    </location>
</feature>
<feature type="domain" description="C2H2-type" evidence="12">
    <location>
        <begin position="327"/>
        <end position="354"/>
    </location>
</feature>
<feature type="domain" description="C2H2-type" evidence="12">
    <location>
        <begin position="627"/>
        <end position="649"/>
    </location>
</feature>
<dbReference type="Gene3D" id="3.30.160.60">
    <property type="entry name" value="Classic Zinc Finger"/>
    <property type="match status" value="14"/>
</dbReference>
<dbReference type="PANTHER" id="PTHR24379:SF121">
    <property type="entry name" value="C2H2-TYPE DOMAIN-CONTAINING PROTEIN"/>
    <property type="match status" value="1"/>
</dbReference>
<dbReference type="OrthoDB" id="6131918at2759"/>
<evidence type="ECO:0000256" key="8">
    <source>
        <dbReference type="ARBA" id="ARBA00023125"/>
    </source>
</evidence>
<keyword evidence="4" id="KW-0677">Repeat</keyword>
<dbReference type="AlphaFoldDB" id="A0A8W8HMK0"/>
<keyword evidence="5 11" id="KW-0863">Zinc-finger</keyword>
<dbReference type="PROSITE" id="PS50157">
    <property type="entry name" value="ZINC_FINGER_C2H2_2"/>
    <property type="match status" value="20"/>
</dbReference>
<feature type="domain" description="C2H2-type" evidence="12">
    <location>
        <begin position="411"/>
        <end position="438"/>
    </location>
</feature>
<feature type="domain" description="C2H2-type" evidence="12">
    <location>
        <begin position="600"/>
        <end position="622"/>
    </location>
</feature>
<keyword evidence="6" id="KW-0862">Zinc</keyword>
<evidence type="ECO:0000256" key="7">
    <source>
        <dbReference type="ARBA" id="ARBA00023015"/>
    </source>
</evidence>
<evidence type="ECO:0000313" key="13">
    <source>
        <dbReference type="EnsemblMetazoa" id="G1028.1:cds"/>
    </source>
</evidence>
<keyword evidence="10" id="KW-0539">Nucleus</keyword>
<comment type="subcellular location">
    <subcellularLocation>
        <location evidence="1">Nucleus</location>
    </subcellularLocation>
</comment>
<dbReference type="SMART" id="SM00355">
    <property type="entry name" value="ZnF_C2H2"/>
    <property type="match status" value="20"/>
</dbReference>
<keyword evidence="3" id="KW-0479">Metal-binding</keyword>
<dbReference type="FunFam" id="3.30.160.60:FF:000145">
    <property type="entry name" value="Zinc finger protein 574"/>
    <property type="match status" value="1"/>
</dbReference>
<keyword evidence="7" id="KW-0805">Transcription regulation</keyword>
<dbReference type="Pfam" id="PF13912">
    <property type="entry name" value="zf-C2H2_6"/>
    <property type="match status" value="1"/>
</dbReference>
<name>A0A8W8HMK0_MAGGI</name>
<comment type="similarity">
    <text evidence="2">Belongs to the krueppel C2H2-type zinc-finger protein family.</text>
</comment>
<feature type="domain" description="C2H2-type" evidence="12">
    <location>
        <begin position="355"/>
        <end position="382"/>
    </location>
</feature>
<dbReference type="Proteomes" id="UP000005408">
    <property type="component" value="Unassembled WGS sequence"/>
</dbReference>
<dbReference type="GO" id="GO:0003677">
    <property type="term" value="F:DNA binding"/>
    <property type="evidence" value="ECO:0007669"/>
    <property type="project" value="UniProtKB-KW"/>
</dbReference>
<evidence type="ECO:0000256" key="10">
    <source>
        <dbReference type="ARBA" id="ARBA00023242"/>
    </source>
</evidence>
<dbReference type="GO" id="GO:0008270">
    <property type="term" value="F:zinc ion binding"/>
    <property type="evidence" value="ECO:0007669"/>
    <property type="project" value="UniProtKB-KW"/>
</dbReference>
<evidence type="ECO:0000256" key="1">
    <source>
        <dbReference type="ARBA" id="ARBA00004123"/>
    </source>
</evidence>
<evidence type="ECO:0000256" key="11">
    <source>
        <dbReference type="PROSITE-ProRule" id="PRU00042"/>
    </source>
</evidence>
<dbReference type="FunFam" id="3.30.160.60:FF:000931">
    <property type="entry name" value="zinc finger protein 697"/>
    <property type="match status" value="1"/>
</dbReference>
<feature type="domain" description="C2H2-type" evidence="12">
    <location>
        <begin position="525"/>
        <end position="547"/>
    </location>
</feature>
<dbReference type="FunFam" id="3.30.160.60:FF:001049">
    <property type="entry name" value="zinc finger protein 319"/>
    <property type="match status" value="1"/>
</dbReference>
<keyword evidence="8" id="KW-0238">DNA-binding</keyword>
<reference evidence="13" key="1">
    <citation type="submission" date="2022-08" db="UniProtKB">
        <authorList>
            <consortium name="EnsemblMetazoa"/>
        </authorList>
    </citation>
    <scope>IDENTIFICATION</scope>
    <source>
        <strain evidence="13">05x7-T-G4-1.051#20</strain>
    </source>
</reference>
<dbReference type="FunFam" id="3.30.160.60:FF:000671">
    <property type="entry name" value="Zinc finger protein 26"/>
    <property type="match status" value="1"/>
</dbReference>
<dbReference type="Pfam" id="PF00096">
    <property type="entry name" value="zf-C2H2"/>
    <property type="match status" value="14"/>
</dbReference>
<evidence type="ECO:0000256" key="9">
    <source>
        <dbReference type="ARBA" id="ARBA00023163"/>
    </source>
</evidence>
<evidence type="ECO:0000256" key="6">
    <source>
        <dbReference type="ARBA" id="ARBA00022833"/>
    </source>
</evidence>
<organism evidence="13 14">
    <name type="scientific">Magallana gigas</name>
    <name type="common">Pacific oyster</name>
    <name type="synonym">Crassostrea gigas</name>
    <dbReference type="NCBI Taxonomy" id="29159"/>
    <lineage>
        <taxon>Eukaryota</taxon>
        <taxon>Metazoa</taxon>
        <taxon>Spiralia</taxon>
        <taxon>Lophotrochozoa</taxon>
        <taxon>Mollusca</taxon>
        <taxon>Bivalvia</taxon>
        <taxon>Autobranchia</taxon>
        <taxon>Pteriomorphia</taxon>
        <taxon>Ostreida</taxon>
        <taxon>Ostreoidea</taxon>
        <taxon>Ostreidae</taxon>
        <taxon>Magallana</taxon>
    </lineage>
</organism>
<evidence type="ECO:0000313" key="14">
    <source>
        <dbReference type="Proteomes" id="UP000005408"/>
    </source>
</evidence>
<dbReference type="FunFam" id="3.30.160.60:FF:001450">
    <property type="entry name" value="zinc finger protein 774"/>
    <property type="match status" value="1"/>
</dbReference>
<evidence type="ECO:0000256" key="3">
    <source>
        <dbReference type="ARBA" id="ARBA00022723"/>
    </source>
</evidence>
<feature type="domain" description="C2H2-type" evidence="12">
    <location>
        <begin position="440"/>
        <end position="467"/>
    </location>
</feature>
<evidence type="ECO:0000256" key="2">
    <source>
        <dbReference type="ARBA" id="ARBA00006991"/>
    </source>
</evidence>
<sequence>MIFIDNNNVKYEVCEITVSDTNKIEFTLENETNKRVVEQIPQRFTPLQPDPVTVSQTEITPVQPGEHRKCTMCEKRFTDTESLEKHMGLHTFGREHNCEICGKSFSAKSFLKVHMMVHTGERPFVCEICQKGFSRISNLKAHRLTHTNEKPFKCDFCDKVFTHPSNMKKHMKSQHTEGRPYKCEYCDKSYKLSKHLRRHITTHDPESKNIKYACSICNKEFSSFRNALRHKQQKHQSPSSTEVHENVVPTLVCEEIIADENEILPGKRETVHIIPYQSSQNEITVPSDLLPRVPGITKIKCVHCTKRFSNQTDLDKHMTLHTGERPHKCPVCKKGFNAKSFLKVHMLTHTDEKPFKCDVCGKGFNRPSNLKAHRITHDNPKPYSCHICNKMFSHPSNVTKHITVHTNERPYQCEYCQKCFRQSKHLTRHMLIHTSAPGSLRCSRCEKRFLDENEFLQHKKEHEEKKQFQCEVCERIFFRSSHLKRHLMTHSTGRVNTCDYCGKPFNSMANLRRHLMINHQKDTKHQCQVCGQMILQPSHLSKHAREHQCAMVAGKEGEIIFQEETGHTEQAFKCYICKKIFKEHGLLKKHLQVHSNKVLYKCGACEKIYPTMMALKKHMVIHGEGPFKCYMCAIEFEQYSDFREHQNKHQISADEKKYPCDICGKRFKYRLSARKHKEFHEAEEDNSPMFQCDICSKRFRHVSSLSRHKKSHEVSQFGENEGMSQTIRYVLDHSAPASNEFELPVRDQTVQLVQNNEVTGDVAEIEIPGNAVPYITEVEGQQILHITINDLNEKISELVQSVQVISYDENTKSSANGNPGSVANRNSKANLQVSAAEAVKSGNYQIVASHGGQNEYQIIETDSNGIPEVLVVAADKSQEGNPATSKAVEVLHVTETPVNAGSQATYQVVASNIPKNAATNVAASGTGSMKGGIATNVANDNAQTVTEVQLIREQPGTTAAVDFDEGSTVDKESSDSISVVVSGEESGKQYIQVTPELLKKLQSGKASNDEVVIQTEETSNIISQSPRTSVENFKILYTDSLGSRGSDDQGLIELAERAVNSSLMEESVQLAETVVISEPPSRVPDTDHSYVNVADKDITSGIDIVYF</sequence>
<dbReference type="InterPro" id="IPR013087">
    <property type="entry name" value="Znf_C2H2_type"/>
</dbReference>
<protein>
    <recommendedName>
        <fullName evidence="12">C2H2-type domain-containing protein</fullName>
    </recommendedName>
</protein>
<dbReference type="GO" id="GO:0005634">
    <property type="term" value="C:nucleus"/>
    <property type="evidence" value="ECO:0007669"/>
    <property type="project" value="UniProtKB-SubCell"/>
</dbReference>
<feature type="domain" description="C2H2-type" evidence="12">
    <location>
        <begin position="383"/>
        <end position="410"/>
    </location>
</feature>
<proteinExistence type="inferred from homology"/>
<dbReference type="SUPFAM" id="SSF57667">
    <property type="entry name" value="beta-beta-alpha zinc fingers"/>
    <property type="match status" value="10"/>
</dbReference>
<feature type="domain" description="C2H2-type" evidence="12">
    <location>
        <begin position="212"/>
        <end position="240"/>
    </location>
</feature>
<dbReference type="OMA" id="RRHLMIN"/>
<feature type="domain" description="C2H2-type" evidence="12">
    <location>
        <begin position="124"/>
        <end position="151"/>
    </location>
</feature>
<feature type="domain" description="C2H2-type" evidence="12">
    <location>
        <begin position="96"/>
        <end position="123"/>
    </location>
</feature>
<dbReference type="PROSITE" id="PS00028">
    <property type="entry name" value="ZINC_FINGER_C2H2_1"/>
    <property type="match status" value="20"/>
</dbReference>
<dbReference type="FunFam" id="3.30.160.60:FF:000624">
    <property type="entry name" value="zinc finger protein 697"/>
    <property type="match status" value="2"/>
</dbReference>
<feature type="domain" description="C2H2-type" evidence="12">
    <location>
        <begin position="496"/>
        <end position="524"/>
    </location>
</feature>
<feature type="domain" description="C2H2-type" evidence="12">
    <location>
        <begin position="181"/>
        <end position="208"/>
    </location>
</feature>
<feature type="domain" description="C2H2-type" evidence="12">
    <location>
        <begin position="658"/>
        <end position="685"/>
    </location>
</feature>
<keyword evidence="14" id="KW-1185">Reference proteome</keyword>
<feature type="domain" description="C2H2-type" evidence="12">
    <location>
        <begin position="690"/>
        <end position="717"/>
    </location>
</feature>
<feature type="domain" description="C2H2-type" evidence="12">
    <location>
        <begin position="68"/>
        <end position="95"/>
    </location>
</feature>
<evidence type="ECO:0000259" key="12">
    <source>
        <dbReference type="PROSITE" id="PS50157"/>
    </source>
</evidence>
<feature type="domain" description="C2H2-type" evidence="12">
    <location>
        <begin position="572"/>
        <end position="599"/>
    </location>
</feature>
<dbReference type="FunFam" id="3.30.160.60:FF:000325">
    <property type="entry name" value="ZFP90 zinc finger protein"/>
    <property type="match status" value="1"/>
</dbReference>
<evidence type="ECO:0000256" key="5">
    <source>
        <dbReference type="ARBA" id="ARBA00022771"/>
    </source>
</evidence>